<organism evidence="7 8">
    <name type="scientific">Dekkera bruxellensis</name>
    <name type="common">Brettanomyces custersii</name>
    <dbReference type="NCBI Taxonomy" id="5007"/>
    <lineage>
        <taxon>Eukaryota</taxon>
        <taxon>Fungi</taxon>
        <taxon>Dikarya</taxon>
        <taxon>Ascomycota</taxon>
        <taxon>Saccharomycotina</taxon>
        <taxon>Pichiomycetes</taxon>
        <taxon>Pichiales</taxon>
        <taxon>Pichiaceae</taxon>
        <taxon>Brettanomyces</taxon>
    </lineage>
</organism>
<dbReference type="InterPro" id="IPR000456">
    <property type="entry name" value="Ribosomal_bL17"/>
</dbReference>
<evidence type="ECO:0000256" key="5">
    <source>
        <dbReference type="SAM" id="MobiDB-lite"/>
    </source>
</evidence>
<dbReference type="PANTHER" id="PTHR14413:SF16">
    <property type="entry name" value="LARGE RIBOSOMAL SUBUNIT PROTEIN BL17M"/>
    <property type="match status" value="1"/>
</dbReference>
<evidence type="ECO:0000313" key="7">
    <source>
        <dbReference type="EMBL" id="VUG18169.1"/>
    </source>
</evidence>
<gene>
    <name evidence="7" type="ORF">DEBR0S3_03950G</name>
    <name evidence="6" type="ORF">HII12_003863</name>
</gene>
<dbReference type="Pfam" id="PF01196">
    <property type="entry name" value="Ribosomal_L17"/>
    <property type="match status" value="1"/>
</dbReference>
<keyword evidence="2 4" id="KW-0689">Ribosomal protein</keyword>
<name>A0A3F2Y741_DEKBR</name>
<evidence type="ECO:0000313" key="9">
    <source>
        <dbReference type="Proteomes" id="UP000568158"/>
    </source>
</evidence>
<dbReference type="Gene3D" id="3.90.1030.10">
    <property type="entry name" value="Ribosomal protein L17"/>
    <property type="match status" value="1"/>
</dbReference>
<dbReference type="Proteomes" id="UP000568158">
    <property type="component" value="Unassembled WGS sequence"/>
</dbReference>
<accession>A0A3F2Y741</accession>
<keyword evidence="8" id="KW-1185">Reference proteome</keyword>
<dbReference type="PANTHER" id="PTHR14413">
    <property type="entry name" value="RIBOSOMAL PROTEIN L17"/>
    <property type="match status" value="1"/>
</dbReference>
<dbReference type="Proteomes" id="UP000478008">
    <property type="component" value="Unassembled WGS sequence"/>
</dbReference>
<dbReference type="SUPFAM" id="SSF64263">
    <property type="entry name" value="Prokaryotic ribosomal protein L17"/>
    <property type="match status" value="1"/>
</dbReference>
<evidence type="ECO:0000256" key="1">
    <source>
        <dbReference type="ARBA" id="ARBA00008777"/>
    </source>
</evidence>
<dbReference type="STRING" id="5007.A0A3F2Y741"/>
<evidence type="ECO:0000256" key="3">
    <source>
        <dbReference type="ARBA" id="ARBA00023274"/>
    </source>
</evidence>
<feature type="region of interest" description="Disordered" evidence="5">
    <location>
        <begin position="206"/>
        <end position="225"/>
    </location>
</feature>
<protein>
    <submittedName>
        <fullName evidence="7">DEBR0S3_03950g1_1</fullName>
    </submittedName>
</protein>
<reference evidence="6 9" key="2">
    <citation type="journal article" date="2020" name="Appl. Microbiol. Biotechnol.">
        <title>Targeted gene deletion in Brettanomyces bruxellensis with an expression-free CRISPR-Cas9 system.</title>
        <authorList>
            <person name="Varela C."/>
            <person name="Bartel C."/>
            <person name="Onetto C."/>
            <person name="Borneman A."/>
        </authorList>
    </citation>
    <scope>NUCLEOTIDE SEQUENCE [LARGE SCALE GENOMIC DNA]</scope>
    <source>
        <strain evidence="6 9">AWRI1613</strain>
    </source>
</reference>
<evidence type="ECO:0000313" key="6">
    <source>
        <dbReference type="EMBL" id="KAF6008974.1"/>
    </source>
</evidence>
<dbReference type="InterPro" id="IPR036373">
    <property type="entry name" value="Ribosomal_bL17_sf"/>
</dbReference>
<dbReference type="EMBL" id="JABCYN010000032">
    <property type="protein sequence ID" value="KAF6008974.1"/>
    <property type="molecule type" value="Genomic_DNA"/>
</dbReference>
<dbReference type="GO" id="GO:0003735">
    <property type="term" value="F:structural constituent of ribosome"/>
    <property type="evidence" value="ECO:0007669"/>
    <property type="project" value="InterPro"/>
</dbReference>
<evidence type="ECO:0000256" key="4">
    <source>
        <dbReference type="RuleBase" id="RU000660"/>
    </source>
</evidence>
<dbReference type="EMBL" id="CABFWN010000003">
    <property type="protein sequence ID" value="VUG18169.1"/>
    <property type="molecule type" value="Genomic_DNA"/>
</dbReference>
<dbReference type="GO" id="GO:0006412">
    <property type="term" value="P:translation"/>
    <property type="evidence" value="ECO:0007669"/>
    <property type="project" value="InterPro"/>
</dbReference>
<evidence type="ECO:0000256" key="2">
    <source>
        <dbReference type="ARBA" id="ARBA00022980"/>
    </source>
</evidence>
<sequence>MPLGRSAKMLHHTMRNLVSSLIENESVKTTFGKAKTAQGMMENLILKTKRTKLPPNQFKTELYGMLYNQDRTVPKLMGELKERYKDRNSGFTRILKLEPRIGDNSPQVILELVDNGVREMKFWYIAKVVARLELQGSPLDPLTEKNVKDLLLYRKDGQAEFRKTVETCKKEFFKEEDALDNLPRMKSTTNGFHRAFRNFDVVSRGGVEKSETDVKSSEPENKDSQ</sequence>
<reference evidence="7 8" key="1">
    <citation type="submission" date="2019-07" db="EMBL/GenBank/DDBJ databases">
        <authorList>
            <person name="Friedrich A."/>
            <person name="Schacherer J."/>
        </authorList>
    </citation>
    <scope>NUCLEOTIDE SEQUENCE [LARGE SCALE GENOMIC DNA]</scope>
</reference>
<evidence type="ECO:0000313" key="8">
    <source>
        <dbReference type="Proteomes" id="UP000478008"/>
    </source>
</evidence>
<dbReference type="AlphaFoldDB" id="A0A3F2Y741"/>
<dbReference type="NCBIfam" id="TIGR00059">
    <property type="entry name" value="L17"/>
    <property type="match status" value="1"/>
</dbReference>
<proteinExistence type="inferred from homology"/>
<comment type="similarity">
    <text evidence="1 4">Belongs to the bacterial ribosomal protein bL17 family.</text>
</comment>
<dbReference type="GO" id="GO:0005762">
    <property type="term" value="C:mitochondrial large ribosomal subunit"/>
    <property type="evidence" value="ECO:0007669"/>
    <property type="project" value="TreeGrafter"/>
</dbReference>
<keyword evidence="3 4" id="KW-0687">Ribonucleoprotein</keyword>